<dbReference type="AlphaFoldDB" id="A0A6C0I549"/>
<reference evidence="1" key="1">
    <citation type="journal article" date="2020" name="Nature">
        <title>Giant virus diversity and host interactions through global metagenomics.</title>
        <authorList>
            <person name="Schulz F."/>
            <person name="Roux S."/>
            <person name="Paez-Espino D."/>
            <person name="Jungbluth S."/>
            <person name="Walsh D.A."/>
            <person name="Denef V.J."/>
            <person name="McMahon K.D."/>
            <person name="Konstantinidis K.T."/>
            <person name="Eloe-Fadrosh E.A."/>
            <person name="Kyrpides N.C."/>
            <person name="Woyke T."/>
        </authorList>
    </citation>
    <scope>NUCLEOTIDE SEQUENCE</scope>
    <source>
        <strain evidence="1">GVMAG-M-3300023184-190</strain>
    </source>
</reference>
<protein>
    <submittedName>
        <fullName evidence="1">Uncharacterized protein</fullName>
    </submittedName>
</protein>
<evidence type="ECO:0000313" key="1">
    <source>
        <dbReference type="EMBL" id="QHT87496.1"/>
    </source>
</evidence>
<proteinExistence type="predicted"/>
<organism evidence="1">
    <name type="scientific">viral metagenome</name>
    <dbReference type="NCBI Taxonomy" id="1070528"/>
    <lineage>
        <taxon>unclassified sequences</taxon>
        <taxon>metagenomes</taxon>
        <taxon>organismal metagenomes</taxon>
    </lineage>
</organism>
<dbReference type="EMBL" id="MN740090">
    <property type="protein sequence ID" value="QHT87496.1"/>
    <property type="molecule type" value="Genomic_DNA"/>
</dbReference>
<accession>A0A6C0I549</accession>
<sequence length="158" mass="17897">MSEMKRAAQGGEGIICVSVGELDFQKSQAPDGSRYHYYGDMVLAKETPLNKLLNKYGFLADGLKSYVGHFNHKIAIFNSNGERADPADVLAEDVENLVAGVRYKITASLKWCKEATFVRYESGPFYKWQTRSGFIFLLTQEEVDTLTEKEKRQLCIVR</sequence>
<name>A0A6C0I549_9ZZZZ</name>